<keyword evidence="2" id="KW-1185">Reference proteome</keyword>
<evidence type="ECO:0000313" key="2">
    <source>
        <dbReference type="Proteomes" id="UP000762676"/>
    </source>
</evidence>
<sequence>MAIEITPFYRHGKKCQQGVRGERHVRKCHVAPFDTGNKTGRLRQVWDREEDERMTEAITEFGEKKNVFATINEKKAADPDSMNGELLKVRADELSFIYTYLCLHFQIRFP</sequence>
<proteinExistence type="predicted"/>
<accession>A0AAV4IN91</accession>
<comment type="caution">
    <text evidence="1">The sequence shown here is derived from an EMBL/GenBank/DDBJ whole genome shotgun (WGS) entry which is preliminary data.</text>
</comment>
<gene>
    <name evidence="1" type="ORF">ElyMa_001344200</name>
</gene>
<protein>
    <submittedName>
        <fullName evidence="1">Uncharacterized protein</fullName>
    </submittedName>
</protein>
<organism evidence="1 2">
    <name type="scientific">Elysia marginata</name>
    <dbReference type="NCBI Taxonomy" id="1093978"/>
    <lineage>
        <taxon>Eukaryota</taxon>
        <taxon>Metazoa</taxon>
        <taxon>Spiralia</taxon>
        <taxon>Lophotrochozoa</taxon>
        <taxon>Mollusca</taxon>
        <taxon>Gastropoda</taxon>
        <taxon>Heterobranchia</taxon>
        <taxon>Euthyneura</taxon>
        <taxon>Panpulmonata</taxon>
        <taxon>Sacoglossa</taxon>
        <taxon>Placobranchoidea</taxon>
        <taxon>Plakobranchidae</taxon>
        <taxon>Elysia</taxon>
    </lineage>
</organism>
<reference evidence="1 2" key="1">
    <citation type="journal article" date="2021" name="Elife">
        <title>Chloroplast acquisition without the gene transfer in kleptoplastic sea slugs, Plakobranchus ocellatus.</title>
        <authorList>
            <person name="Maeda T."/>
            <person name="Takahashi S."/>
            <person name="Yoshida T."/>
            <person name="Shimamura S."/>
            <person name="Takaki Y."/>
            <person name="Nagai Y."/>
            <person name="Toyoda A."/>
            <person name="Suzuki Y."/>
            <person name="Arimoto A."/>
            <person name="Ishii H."/>
            <person name="Satoh N."/>
            <person name="Nishiyama T."/>
            <person name="Hasebe M."/>
            <person name="Maruyama T."/>
            <person name="Minagawa J."/>
            <person name="Obokata J."/>
            <person name="Shigenobu S."/>
        </authorList>
    </citation>
    <scope>NUCLEOTIDE SEQUENCE [LARGE SCALE GENOMIC DNA]</scope>
</reference>
<dbReference type="Proteomes" id="UP000762676">
    <property type="component" value="Unassembled WGS sequence"/>
</dbReference>
<name>A0AAV4IN91_9GAST</name>
<dbReference type="EMBL" id="BMAT01002665">
    <property type="protein sequence ID" value="GFS11293.1"/>
    <property type="molecule type" value="Genomic_DNA"/>
</dbReference>
<dbReference type="AlphaFoldDB" id="A0AAV4IN91"/>
<evidence type="ECO:0000313" key="1">
    <source>
        <dbReference type="EMBL" id="GFS11293.1"/>
    </source>
</evidence>